<comment type="caution">
    <text evidence="3">The sequence shown here is derived from an EMBL/GenBank/DDBJ whole genome shotgun (WGS) entry which is preliminary data.</text>
</comment>
<accession>A0ABR7L672</accession>
<dbReference type="RefSeq" id="WP_187220663.1">
    <property type="nucleotide sequence ID" value="NZ_JABVED010000006.1"/>
</dbReference>
<dbReference type="EMBL" id="JABVED010000006">
    <property type="protein sequence ID" value="MBC6448184.1"/>
    <property type="molecule type" value="Genomic_DNA"/>
</dbReference>
<feature type="transmembrane region" description="Helical" evidence="2">
    <location>
        <begin position="214"/>
        <end position="235"/>
    </location>
</feature>
<sequence>MTQHGHGHGDTSAVDSDDRVARRVRLVVAGILLPLLTIASAVVISLWPDGGGVVQQSIRQARASGTITAQAPCPMAPTDCDIAAVAVDDGPGAGTTVEALVSTASGVKVSVGDPVMMVHRPERPTVFERYEVVDRNRTIPLLLLGSVFALAVMALSRWRGFAALGALAVCLLGLTEFVLPAIMQGANPLVVAVCGGTVIMVIALFMTHGINARTAVSAVGTVASLGLTGLIGFWSLDLAGITGLGSDNVGFLSGYLADVDLQGLLLAGLVIGALGVLDDVTVTQAAVVWELSAADPTASRAKLFAAGLRVGRAHVASTVNTLVLAYAGAALPLLMLFAAKGLPGDHVLSTAPVAEEVIRALAGSLGIVAAVPLTTALAALAVGSRPAHEVPAPAGGYSAPDRQADGGDGETPVDEPAAREAG</sequence>
<feature type="transmembrane region" description="Helical" evidence="2">
    <location>
        <begin position="138"/>
        <end position="155"/>
    </location>
</feature>
<keyword evidence="2" id="KW-0472">Membrane</keyword>
<feature type="transmembrane region" description="Helical" evidence="2">
    <location>
        <begin position="26"/>
        <end position="47"/>
    </location>
</feature>
<feature type="transmembrane region" description="Helical" evidence="2">
    <location>
        <begin position="255"/>
        <end position="277"/>
    </location>
</feature>
<protein>
    <submittedName>
        <fullName evidence="3">YibE/F family protein</fullName>
    </submittedName>
</protein>
<evidence type="ECO:0000313" key="3">
    <source>
        <dbReference type="EMBL" id="MBC6448184.1"/>
    </source>
</evidence>
<dbReference type="Pfam" id="PF07907">
    <property type="entry name" value="YibE_F"/>
    <property type="match status" value="1"/>
</dbReference>
<evidence type="ECO:0000313" key="4">
    <source>
        <dbReference type="Proteomes" id="UP000734823"/>
    </source>
</evidence>
<feature type="transmembrane region" description="Helical" evidence="2">
    <location>
        <begin position="358"/>
        <end position="382"/>
    </location>
</feature>
<keyword evidence="2" id="KW-1133">Transmembrane helix</keyword>
<feature type="region of interest" description="Disordered" evidence="1">
    <location>
        <begin position="387"/>
        <end position="422"/>
    </location>
</feature>
<dbReference type="InterPro" id="IPR012507">
    <property type="entry name" value="YibE_F"/>
</dbReference>
<proteinExistence type="predicted"/>
<feature type="transmembrane region" description="Helical" evidence="2">
    <location>
        <begin position="189"/>
        <end position="207"/>
    </location>
</feature>
<dbReference type="Proteomes" id="UP000734823">
    <property type="component" value="Unassembled WGS sequence"/>
</dbReference>
<organism evidence="3 4">
    <name type="scientific">Actinokineospora xionganensis</name>
    <dbReference type="NCBI Taxonomy" id="2684470"/>
    <lineage>
        <taxon>Bacteria</taxon>
        <taxon>Bacillati</taxon>
        <taxon>Actinomycetota</taxon>
        <taxon>Actinomycetes</taxon>
        <taxon>Pseudonocardiales</taxon>
        <taxon>Pseudonocardiaceae</taxon>
        <taxon>Actinokineospora</taxon>
    </lineage>
</organism>
<feature type="transmembrane region" description="Helical" evidence="2">
    <location>
        <begin position="319"/>
        <end position="338"/>
    </location>
</feature>
<keyword evidence="4" id="KW-1185">Reference proteome</keyword>
<evidence type="ECO:0000256" key="1">
    <source>
        <dbReference type="SAM" id="MobiDB-lite"/>
    </source>
</evidence>
<gene>
    <name evidence="3" type="ORF">GPZ80_13510</name>
</gene>
<dbReference type="PANTHER" id="PTHR41771:SF1">
    <property type="entry name" value="MEMBRANE PROTEIN"/>
    <property type="match status" value="1"/>
</dbReference>
<reference evidence="3 4" key="1">
    <citation type="submission" date="2020-06" db="EMBL/GenBank/DDBJ databases">
        <title>Actinokineospora xiongansis sp. nov., isolated from soil of Baiyangdian.</title>
        <authorList>
            <person name="Zhang X."/>
        </authorList>
    </citation>
    <scope>NUCLEOTIDE SEQUENCE [LARGE SCALE GENOMIC DNA]</scope>
    <source>
        <strain evidence="3 4">HBU206404</strain>
    </source>
</reference>
<dbReference type="PANTHER" id="PTHR41771">
    <property type="entry name" value="MEMBRANE PROTEIN-RELATED"/>
    <property type="match status" value="1"/>
</dbReference>
<keyword evidence="2" id="KW-0812">Transmembrane</keyword>
<feature type="transmembrane region" description="Helical" evidence="2">
    <location>
        <begin position="162"/>
        <end position="183"/>
    </location>
</feature>
<evidence type="ECO:0000256" key="2">
    <source>
        <dbReference type="SAM" id="Phobius"/>
    </source>
</evidence>
<name>A0ABR7L672_9PSEU</name>